<evidence type="ECO:0000313" key="3">
    <source>
        <dbReference type="EMBL" id="AIF98831.1"/>
    </source>
</evidence>
<dbReference type="OrthoDB" id="9793681at2"/>
<reference evidence="4 6" key="2">
    <citation type="journal article" date="2018" name="Nat. Biotechnol.">
        <title>A standardized bacterial taxonomy based on genome phylogeny substantially revises the tree of life.</title>
        <authorList>
            <person name="Parks D.H."/>
            <person name="Chuvochina M."/>
            <person name="Waite D.W."/>
            <person name="Rinke C."/>
            <person name="Skarshewski A."/>
            <person name="Chaumeil P.A."/>
            <person name="Hugenholtz P."/>
        </authorList>
    </citation>
    <scope>NUCLEOTIDE SEQUENCE [LARGE SCALE GENOMIC DNA]</scope>
    <source>
        <strain evidence="4">UBA11621</strain>
    </source>
</reference>
<dbReference type="RefSeq" id="WP_044056985.1">
    <property type="nucleotide sequence ID" value="NZ_CAJXAX010000001.1"/>
</dbReference>
<dbReference type="InterPro" id="IPR004394">
    <property type="entry name" value="Iojap/RsfS/C7orf30"/>
</dbReference>
<reference evidence="3 5" key="1">
    <citation type="submission" date="2014-06" db="EMBL/GenBank/DDBJ databases">
        <title>Genomes of Alteromonas australica, a world apart.</title>
        <authorList>
            <person name="Gonzaga A."/>
            <person name="Lopez-Perez M."/>
            <person name="Rodriguez-Valera F."/>
        </authorList>
    </citation>
    <scope>NUCLEOTIDE SEQUENCE [LARGE SCALE GENOMIC DNA]</scope>
    <source>
        <strain evidence="3 5">H 17</strain>
    </source>
</reference>
<evidence type="ECO:0000313" key="5">
    <source>
        <dbReference type="Proteomes" id="UP000056090"/>
    </source>
</evidence>
<dbReference type="PATRIC" id="fig|589873.4.peg.2020"/>
<accession>A0A075NZ45</accession>
<protein>
    <recommendedName>
        <fullName evidence="2">Ribosomal silencing factor RsfS</fullName>
    </recommendedName>
</protein>
<comment type="function">
    <text evidence="2">Functions as a ribosomal silencing factor. Interacts with ribosomal protein uL14 (rplN), blocking formation of intersubunit bridge B8. Prevents association of the 30S and 50S ribosomal subunits and the formation of functional ribosomes, thus repressing translation.</text>
</comment>
<dbReference type="AlphaFoldDB" id="A0A075NZ45"/>
<dbReference type="Gene3D" id="3.30.460.10">
    <property type="entry name" value="Beta Polymerase, domain 2"/>
    <property type="match status" value="1"/>
</dbReference>
<evidence type="ECO:0000256" key="1">
    <source>
        <dbReference type="ARBA" id="ARBA00010574"/>
    </source>
</evidence>
<proteinExistence type="inferred from homology"/>
<evidence type="ECO:0000256" key="2">
    <source>
        <dbReference type="HAMAP-Rule" id="MF_01477"/>
    </source>
</evidence>
<dbReference type="HAMAP" id="MF_01477">
    <property type="entry name" value="Iojap_RsfS"/>
    <property type="match status" value="1"/>
</dbReference>
<keyword evidence="2" id="KW-0963">Cytoplasm</keyword>
<keyword evidence="2" id="KW-0810">Translation regulation</keyword>
<dbReference type="Proteomes" id="UP000264779">
    <property type="component" value="Unassembled WGS sequence"/>
</dbReference>
<dbReference type="GO" id="GO:0017148">
    <property type="term" value="P:negative regulation of translation"/>
    <property type="evidence" value="ECO:0007669"/>
    <property type="project" value="UniProtKB-UniRule"/>
</dbReference>
<dbReference type="EMBL" id="DONK01000056">
    <property type="protein sequence ID" value="HBU50431.1"/>
    <property type="molecule type" value="Genomic_DNA"/>
</dbReference>
<evidence type="ECO:0000313" key="6">
    <source>
        <dbReference type="Proteomes" id="UP000264779"/>
    </source>
</evidence>
<dbReference type="KEGG" id="aaus:EP12_09340"/>
<keyword evidence="5" id="KW-1185">Reference proteome</keyword>
<dbReference type="GeneID" id="78255078"/>
<keyword evidence="2" id="KW-0678">Repressor</keyword>
<dbReference type="eggNOG" id="COG0799">
    <property type="taxonomic scope" value="Bacteria"/>
</dbReference>
<comment type="subunit">
    <text evidence="2">Interacts with ribosomal protein uL14 (rplN).</text>
</comment>
<dbReference type="Proteomes" id="UP000056090">
    <property type="component" value="Chromosome"/>
</dbReference>
<dbReference type="PANTHER" id="PTHR21043:SF0">
    <property type="entry name" value="MITOCHONDRIAL ASSEMBLY OF RIBOSOMAL LARGE SUBUNIT PROTEIN 1"/>
    <property type="match status" value="1"/>
</dbReference>
<gene>
    <name evidence="2 4" type="primary">rsfS</name>
    <name evidence="4" type="ORF">DEB45_04145</name>
    <name evidence="3" type="ORF">EP13_09150</name>
</gene>
<organism evidence="3 5">
    <name type="scientific">Alteromonas australica</name>
    <dbReference type="NCBI Taxonomy" id="589873"/>
    <lineage>
        <taxon>Bacteria</taxon>
        <taxon>Pseudomonadati</taxon>
        <taxon>Pseudomonadota</taxon>
        <taxon>Gammaproteobacteria</taxon>
        <taxon>Alteromonadales</taxon>
        <taxon>Alteromonadaceae</taxon>
        <taxon>Alteromonas/Salinimonas group</taxon>
        <taxon>Alteromonas</taxon>
    </lineage>
</organism>
<comment type="similarity">
    <text evidence="1 2">Belongs to the Iojap/RsfS family.</text>
</comment>
<name>A0A075NZ45_9ALTE</name>
<dbReference type="KEGG" id="aal:EP13_09150"/>
<dbReference type="GO" id="GO:0043023">
    <property type="term" value="F:ribosomal large subunit binding"/>
    <property type="evidence" value="ECO:0007669"/>
    <property type="project" value="TreeGrafter"/>
</dbReference>
<evidence type="ECO:0000313" key="4">
    <source>
        <dbReference type="EMBL" id="HBU50431.1"/>
    </source>
</evidence>
<dbReference type="NCBIfam" id="TIGR00090">
    <property type="entry name" value="rsfS_iojap_ybeB"/>
    <property type="match status" value="1"/>
</dbReference>
<dbReference type="SUPFAM" id="SSF81301">
    <property type="entry name" value="Nucleotidyltransferase"/>
    <property type="match status" value="1"/>
</dbReference>
<dbReference type="EMBL" id="CP008849">
    <property type="protein sequence ID" value="AIF98831.1"/>
    <property type="molecule type" value="Genomic_DNA"/>
</dbReference>
<dbReference type="GO" id="GO:0090071">
    <property type="term" value="P:negative regulation of ribosome biogenesis"/>
    <property type="evidence" value="ECO:0007669"/>
    <property type="project" value="UniProtKB-UniRule"/>
</dbReference>
<sequence>MESQQLKQFVKDKIDDMKGRDIIEIDVRGKSTITDTMIICSGNSKRHVVGIAENIVVEAKQADIAPSSIEGKETGEWVLVDFGDVILHVMQDEARDFYQLEKLWS</sequence>
<dbReference type="GO" id="GO:0042256">
    <property type="term" value="P:cytosolic ribosome assembly"/>
    <property type="evidence" value="ECO:0007669"/>
    <property type="project" value="UniProtKB-UniRule"/>
</dbReference>
<dbReference type="GO" id="GO:0005737">
    <property type="term" value="C:cytoplasm"/>
    <property type="evidence" value="ECO:0007669"/>
    <property type="project" value="UniProtKB-SubCell"/>
</dbReference>
<dbReference type="Pfam" id="PF02410">
    <property type="entry name" value="RsfS"/>
    <property type="match status" value="1"/>
</dbReference>
<comment type="subcellular location">
    <subcellularLocation>
        <location evidence="2">Cytoplasm</location>
    </subcellularLocation>
</comment>
<dbReference type="InterPro" id="IPR043519">
    <property type="entry name" value="NT_sf"/>
</dbReference>
<dbReference type="PANTHER" id="PTHR21043">
    <property type="entry name" value="IOJAP SUPERFAMILY ORTHOLOG"/>
    <property type="match status" value="1"/>
</dbReference>